<dbReference type="EMBL" id="BK015611">
    <property type="protein sequence ID" value="DAE15728.1"/>
    <property type="molecule type" value="Genomic_DNA"/>
</dbReference>
<organism evidence="1">
    <name type="scientific">Siphoviridae sp. ctK6H9</name>
    <dbReference type="NCBI Taxonomy" id="2825436"/>
    <lineage>
        <taxon>Viruses</taxon>
        <taxon>Duplodnaviria</taxon>
        <taxon>Heunggongvirae</taxon>
        <taxon>Uroviricota</taxon>
        <taxon>Caudoviricetes</taxon>
    </lineage>
</organism>
<proteinExistence type="predicted"/>
<protein>
    <submittedName>
        <fullName evidence="1">Uncharacterized protein</fullName>
    </submittedName>
</protein>
<name>A0A8S5Q9M2_9CAUD</name>
<sequence>MNVEKVAFLYPYHLLPGSTERVPLLVLDAETLPFKADVHFEVYFLGLVHLQEYWVSLKLEKVDSPQNIELSKNIGAWIRAKAETESEKTLAASAALHFKNCLFEDEGDYLITATIHKDSAPLHSAIAYFSVSLIHEQ</sequence>
<reference evidence="1" key="1">
    <citation type="journal article" date="2021" name="Proc. Natl. Acad. Sci. U.S.A.">
        <title>A Catalog of Tens of Thousands of Viruses from Human Metagenomes Reveals Hidden Associations with Chronic Diseases.</title>
        <authorList>
            <person name="Tisza M.J."/>
            <person name="Buck C.B."/>
        </authorList>
    </citation>
    <scope>NUCLEOTIDE SEQUENCE</scope>
    <source>
        <strain evidence="1">CtK6H9</strain>
    </source>
</reference>
<evidence type="ECO:0000313" key="1">
    <source>
        <dbReference type="EMBL" id="DAE15728.1"/>
    </source>
</evidence>
<accession>A0A8S5Q9M2</accession>